<comment type="caution">
    <text evidence="3">The sequence shown here is derived from an EMBL/GenBank/DDBJ whole genome shotgun (WGS) entry which is preliminary data.</text>
</comment>
<keyword evidence="4" id="KW-1185">Reference proteome</keyword>
<organism evidence="3 4">
    <name type="scientific">Friedmanniomyces endolithicus</name>
    <dbReference type="NCBI Taxonomy" id="329885"/>
    <lineage>
        <taxon>Eukaryota</taxon>
        <taxon>Fungi</taxon>
        <taxon>Dikarya</taxon>
        <taxon>Ascomycota</taxon>
        <taxon>Pezizomycotina</taxon>
        <taxon>Dothideomycetes</taxon>
        <taxon>Dothideomycetidae</taxon>
        <taxon>Mycosphaerellales</taxon>
        <taxon>Teratosphaeriaceae</taxon>
        <taxon>Friedmanniomyces</taxon>
    </lineage>
</organism>
<sequence length="279" mass="29380">MWSSSLFSGTAIVCALSFFSSVQAQSIPGATLFSGNGAPGAGPYQLVDDYESAVFFDKFNFYSSYDPTYGHVQYVTAAVAEQNGFVTTPNSTAVISVDTTNQWPNGGPGRPAVRLISDNTYTHGLFILDLVHMPWGCGTWPAYWLLGPNWPFNGEIDIIEGVNTGESDSVSMHTNPGCEVDGAGQTGSFQTANCDKDANGNSGCGTLLSNTTIPNNYGDGLNRNGGGVYATEWTSDYVKTWFFPRGGIPASITSGAPNVSTFGTPAVNAQSGGGYTCDI</sequence>
<feature type="domain" description="GH16" evidence="2">
    <location>
        <begin position="20"/>
        <end position="279"/>
    </location>
</feature>
<dbReference type="SUPFAM" id="SSF49899">
    <property type="entry name" value="Concanavalin A-like lectins/glucanases"/>
    <property type="match status" value="1"/>
</dbReference>
<dbReference type="GO" id="GO:0004553">
    <property type="term" value="F:hydrolase activity, hydrolyzing O-glycosyl compounds"/>
    <property type="evidence" value="ECO:0007669"/>
    <property type="project" value="InterPro"/>
</dbReference>
<proteinExistence type="predicted"/>
<dbReference type="PROSITE" id="PS51762">
    <property type="entry name" value="GH16_2"/>
    <property type="match status" value="1"/>
</dbReference>
<dbReference type="InterPro" id="IPR000757">
    <property type="entry name" value="Beta-glucanase-like"/>
</dbReference>
<evidence type="ECO:0000313" key="3">
    <source>
        <dbReference type="EMBL" id="KAK0972819.1"/>
    </source>
</evidence>
<dbReference type="PANTHER" id="PTHR10963:SF24">
    <property type="entry name" value="GLYCOSIDASE C21B10.07-RELATED"/>
    <property type="match status" value="1"/>
</dbReference>
<evidence type="ECO:0000256" key="1">
    <source>
        <dbReference type="SAM" id="SignalP"/>
    </source>
</evidence>
<reference evidence="3" key="1">
    <citation type="submission" date="2023-06" db="EMBL/GenBank/DDBJ databases">
        <title>Black Yeasts Isolated from many extreme environments.</title>
        <authorList>
            <person name="Coleine C."/>
            <person name="Stajich J.E."/>
            <person name="Selbmann L."/>
        </authorList>
    </citation>
    <scope>NUCLEOTIDE SEQUENCE</scope>
    <source>
        <strain evidence="3">CCFEE 5200</strain>
    </source>
</reference>
<gene>
    <name evidence="3" type="ORF">LTR91_015016</name>
</gene>
<dbReference type="GO" id="GO:0009251">
    <property type="term" value="P:glucan catabolic process"/>
    <property type="evidence" value="ECO:0007669"/>
    <property type="project" value="TreeGrafter"/>
</dbReference>
<dbReference type="Gene3D" id="2.60.120.200">
    <property type="match status" value="1"/>
</dbReference>
<accession>A0AAN6QMP4</accession>
<dbReference type="Pfam" id="PF26113">
    <property type="entry name" value="GH16_XgeA"/>
    <property type="match status" value="1"/>
</dbReference>
<feature type="signal peptide" evidence="1">
    <location>
        <begin position="1"/>
        <end position="24"/>
    </location>
</feature>
<keyword evidence="1" id="KW-0732">Signal</keyword>
<feature type="chain" id="PRO_5042824822" description="GH16 domain-containing protein" evidence="1">
    <location>
        <begin position="25"/>
        <end position="279"/>
    </location>
</feature>
<dbReference type="InterPro" id="IPR013320">
    <property type="entry name" value="ConA-like_dom_sf"/>
</dbReference>
<dbReference type="InterPro" id="IPR050546">
    <property type="entry name" value="Glycosyl_Hydrlase_16"/>
</dbReference>
<dbReference type="Proteomes" id="UP001175353">
    <property type="component" value="Unassembled WGS sequence"/>
</dbReference>
<evidence type="ECO:0000313" key="4">
    <source>
        <dbReference type="Proteomes" id="UP001175353"/>
    </source>
</evidence>
<evidence type="ECO:0000259" key="2">
    <source>
        <dbReference type="PROSITE" id="PS51762"/>
    </source>
</evidence>
<dbReference type="EMBL" id="JAUJLE010000166">
    <property type="protein sequence ID" value="KAK0972819.1"/>
    <property type="molecule type" value="Genomic_DNA"/>
</dbReference>
<name>A0AAN6QMP4_9PEZI</name>
<protein>
    <recommendedName>
        <fullName evidence="2">GH16 domain-containing protein</fullName>
    </recommendedName>
</protein>
<dbReference type="AlphaFoldDB" id="A0AAN6QMP4"/>
<dbReference type="PANTHER" id="PTHR10963">
    <property type="entry name" value="GLYCOSYL HYDROLASE-RELATED"/>
    <property type="match status" value="1"/>
</dbReference>